<feature type="non-terminal residue" evidence="1">
    <location>
        <position position="1"/>
    </location>
</feature>
<protein>
    <submittedName>
        <fullName evidence="1">14682_t:CDS:1</fullName>
    </submittedName>
</protein>
<keyword evidence="2" id="KW-1185">Reference proteome</keyword>
<comment type="caution">
    <text evidence="1">The sequence shown here is derived from an EMBL/GenBank/DDBJ whole genome shotgun (WGS) entry which is preliminary data.</text>
</comment>
<name>A0ACA9QR00_9GLOM</name>
<sequence length="116" mass="13648">LSIELLEIMAQMHLFLIKNAKSELDYMDQNLRQEDLLLTFNQIANSIEDNIDLFNEEDLFPLEELIEKDMEEVFKKDDLVNKNLTNLEVRKFISLSSNLETSGSLSEDIIYRDKDF</sequence>
<reference evidence="1" key="1">
    <citation type="submission" date="2021-06" db="EMBL/GenBank/DDBJ databases">
        <authorList>
            <person name="Kallberg Y."/>
            <person name="Tangrot J."/>
            <person name="Rosling A."/>
        </authorList>
    </citation>
    <scope>NUCLEOTIDE SEQUENCE</scope>
    <source>
        <strain evidence="1">MA461A</strain>
    </source>
</reference>
<evidence type="ECO:0000313" key="2">
    <source>
        <dbReference type="Proteomes" id="UP000789920"/>
    </source>
</evidence>
<dbReference type="Proteomes" id="UP000789920">
    <property type="component" value="Unassembled WGS sequence"/>
</dbReference>
<organism evidence="1 2">
    <name type="scientific">Racocetra persica</name>
    <dbReference type="NCBI Taxonomy" id="160502"/>
    <lineage>
        <taxon>Eukaryota</taxon>
        <taxon>Fungi</taxon>
        <taxon>Fungi incertae sedis</taxon>
        <taxon>Mucoromycota</taxon>
        <taxon>Glomeromycotina</taxon>
        <taxon>Glomeromycetes</taxon>
        <taxon>Diversisporales</taxon>
        <taxon>Gigasporaceae</taxon>
        <taxon>Racocetra</taxon>
    </lineage>
</organism>
<feature type="non-terminal residue" evidence="1">
    <location>
        <position position="116"/>
    </location>
</feature>
<proteinExistence type="predicted"/>
<dbReference type="EMBL" id="CAJVQC010037217">
    <property type="protein sequence ID" value="CAG8763227.1"/>
    <property type="molecule type" value="Genomic_DNA"/>
</dbReference>
<evidence type="ECO:0000313" key="1">
    <source>
        <dbReference type="EMBL" id="CAG8763227.1"/>
    </source>
</evidence>
<accession>A0ACA9QR00</accession>
<gene>
    <name evidence="1" type="ORF">RPERSI_LOCUS15479</name>
</gene>